<dbReference type="AlphaFoldDB" id="A0A4Y2SVF7"/>
<name>A0A4Y2SVF7_ARAVE</name>
<sequence length="93" mass="10748">MEELPFQNHSSMLIVLLRGKSSAKVTKSELWNIGKKLVGQMIEVLHYFRPPAEFTSGERHPKLRMRMWYGHPYHDILPDPSLLCKVALLTTTT</sequence>
<protein>
    <submittedName>
        <fullName evidence="1">Uncharacterized protein</fullName>
    </submittedName>
</protein>
<accession>A0A4Y2SVF7</accession>
<gene>
    <name evidence="1" type="ORF">AVEN_180504_1</name>
</gene>
<comment type="caution">
    <text evidence="1">The sequence shown here is derived from an EMBL/GenBank/DDBJ whole genome shotgun (WGS) entry which is preliminary data.</text>
</comment>
<reference evidence="1 2" key="1">
    <citation type="journal article" date="2019" name="Sci. Rep.">
        <title>Orb-weaving spider Araneus ventricosus genome elucidates the spidroin gene catalogue.</title>
        <authorList>
            <person name="Kono N."/>
            <person name="Nakamura H."/>
            <person name="Ohtoshi R."/>
            <person name="Moran D.A.P."/>
            <person name="Shinohara A."/>
            <person name="Yoshida Y."/>
            <person name="Fujiwara M."/>
            <person name="Mori M."/>
            <person name="Tomita M."/>
            <person name="Arakawa K."/>
        </authorList>
    </citation>
    <scope>NUCLEOTIDE SEQUENCE [LARGE SCALE GENOMIC DNA]</scope>
</reference>
<organism evidence="1 2">
    <name type="scientific">Araneus ventricosus</name>
    <name type="common">Orbweaver spider</name>
    <name type="synonym">Epeira ventricosa</name>
    <dbReference type="NCBI Taxonomy" id="182803"/>
    <lineage>
        <taxon>Eukaryota</taxon>
        <taxon>Metazoa</taxon>
        <taxon>Ecdysozoa</taxon>
        <taxon>Arthropoda</taxon>
        <taxon>Chelicerata</taxon>
        <taxon>Arachnida</taxon>
        <taxon>Araneae</taxon>
        <taxon>Araneomorphae</taxon>
        <taxon>Entelegynae</taxon>
        <taxon>Araneoidea</taxon>
        <taxon>Araneidae</taxon>
        <taxon>Araneus</taxon>
    </lineage>
</organism>
<keyword evidence="2" id="KW-1185">Reference proteome</keyword>
<evidence type="ECO:0000313" key="2">
    <source>
        <dbReference type="Proteomes" id="UP000499080"/>
    </source>
</evidence>
<evidence type="ECO:0000313" key="1">
    <source>
        <dbReference type="EMBL" id="GBN91633.1"/>
    </source>
</evidence>
<dbReference type="Proteomes" id="UP000499080">
    <property type="component" value="Unassembled WGS sequence"/>
</dbReference>
<dbReference type="EMBL" id="BGPR01023989">
    <property type="protein sequence ID" value="GBN91633.1"/>
    <property type="molecule type" value="Genomic_DNA"/>
</dbReference>
<proteinExistence type="predicted"/>